<keyword evidence="10" id="KW-1185">Reference proteome</keyword>
<dbReference type="PRINTS" id="PR00792">
    <property type="entry name" value="PEPSIN"/>
</dbReference>
<comment type="caution">
    <text evidence="9">The sequence shown here is derived from an EMBL/GenBank/DDBJ whole genome shotgun (WGS) entry which is preliminary data.</text>
</comment>
<dbReference type="EMBL" id="JASMQC010000002">
    <property type="protein sequence ID" value="KAK1947319.1"/>
    <property type="molecule type" value="Genomic_DNA"/>
</dbReference>
<keyword evidence="7" id="KW-0812">Transmembrane</keyword>
<evidence type="ECO:0000259" key="8">
    <source>
        <dbReference type="PROSITE" id="PS51767"/>
    </source>
</evidence>
<feature type="region of interest" description="Disordered" evidence="6">
    <location>
        <begin position="349"/>
        <end position="431"/>
    </location>
</feature>
<comment type="similarity">
    <text evidence="1">Belongs to the peptidase A1 family.</text>
</comment>
<dbReference type="InterPro" id="IPR036770">
    <property type="entry name" value="Ankyrin_rpt-contain_sf"/>
</dbReference>
<evidence type="ECO:0000313" key="9">
    <source>
        <dbReference type="EMBL" id="KAK1947319.1"/>
    </source>
</evidence>
<evidence type="ECO:0000256" key="3">
    <source>
        <dbReference type="ARBA" id="ARBA00022729"/>
    </source>
</evidence>
<dbReference type="Gene3D" id="2.40.70.10">
    <property type="entry name" value="Acid Proteases"/>
    <property type="match status" value="2"/>
</dbReference>
<dbReference type="InterPro" id="IPR001461">
    <property type="entry name" value="Aspartic_peptidase_A1"/>
</dbReference>
<proteinExistence type="inferred from homology"/>
<feature type="transmembrane region" description="Helical" evidence="7">
    <location>
        <begin position="437"/>
        <end position="459"/>
    </location>
</feature>
<evidence type="ECO:0000256" key="6">
    <source>
        <dbReference type="SAM" id="MobiDB-lite"/>
    </source>
</evidence>
<keyword evidence="7" id="KW-0472">Membrane</keyword>
<dbReference type="InterPro" id="IPR021109">
    <property type="entry name" value="Peptidase_aspartic_dom_sf"/>
</dbReference>
<evidence type="ECO:0000256" key="2">
    <source>
        <dbReference type="ARBA" id="ARBA00022670"/>
    </source>
</evidence>
<protein>
    <submittedName>
        <fullName evidence="9">Aspartyl protease family protein 2</fullName>
    </submittedName>
</protein>
<keyword evidence="2 9" id="KW-0645">Protease</keyword>
<keyword evidence="7" id="KW-1133">Transmembrane helix</keyword>
<dbReference type="GO" id="GO:0004190">
    <property type="term" value="F:aspartic-type endopeptidase activity"/>
    <property type="evidence" value="ECO:0007669"/>
    <property type="project" value="InterPro"/>
</dbReference>
<dbReference type="Gene3D" id="1.25.40.20">
    <property type="entry name" value="Ankyrin repeat-containing domain"/>
    <property type="match status" value="1"/>
</dbReference>
<evidence type="ECO:0000256" key="1">
    <source>
        <dbReference type="ARBA" id="ARBA00007447"/>
    </source>
</evidence>
<keyword evidence="4" id="KW-0378">Hydrolase</keyword>
<evidence type="ECO:0000313" key="10">
    <source>
        <dbReference type="Proteomes" id="UP001259832"/>
    </source>
</evidence>
<dbReference type="Proteomes" id="UP001259832">
    <property type="component" value="Unassembled WGS sequence"/>
</dbReference>
<dbReference type="Pfam" id="PF12796">
    <property type="entry name" value="Ank_2"/>
    <property type="match status" value="1"/>
</dbReference>
<sequence length="788" mass="86051">MSTHYAEIYLGIPAQRASVILDTGSHLTALPCSTCNGCGTHTDPLFDVSKSTTAKYLGCHDFDSCRSCENNRCMISQSYMEGSMWQAVVVDELVWVGGFSTPSDEMEGVLKTFGFRFPLGCQTKETGLFITQKENGIMGLGRHRSTVMAYMLNAGRVTHNLFTLCFAEDGGEVVFGGVDYSHHTSNVGYTPLLNDNSAYYPVHVKDIRMNGVSLGIDAGTINSGRGVIVDSGTTDTFFDAKGNRNFMKAFRDAAGQEYSEKRMKLTDDELAALPTISIILSGIKGDGTDDVQLDIPGSRYLTPSDNDGTYYGNFHFTERSGGVLGASTMIGFDVIFDMENRRVGFAESDCGKSYANSTTPSPIASDTTDKPSSETEAPVASTTDGQPAPTTMTNTSSSSSNHSTSESNTTAATLAASSDVTTGSSTDAMEKRSSPKFGAFIAEVILISLVGIALGVMVWTKWRTRTWSRIPEATETSRAQMDTIVEIDTGNLSPTSPPGNPLSPRSRAGRKGPPPKFTIGSPEDDEFREEEEGVRSPPITGRAQGTLTLWHFQPSIPITGMMSTCQQRAFLDAAADGDLDSVNAWLAVGGDVNVMMGERWTALLYAVAHSRMAIVRRLLSEDGIDLNATTIMGSSALTLALTRKNNSLVALLLNSGASRATIPNELWQTLEEATWIRPEVRWMLSQDWAVVWRPALHRHFPPSEREKCRLVVYANVLALRQFGMAIPRRLTSLSAPASASAGSWINEQWWWVVSALTKPFREEVQPVRWRYLSQPLVFHIIEFAVFLW</sequence>
<organism evidence="9 10">
    <name type="scientific">Phytophthora citrophthora</name>
    <dbReference type="NCBI Taxonomy" id="4793"/>
    <lineage>
        <taxon>Eukaryota</taxon>
        <taxon>Sar</taxon>
        <taxon>Stramenopiles</taxon>
        <taxon>Oomycota</taxon>
        <taxon>Peronosporomycetes</taxon>
        <taxon>Peronosporales</taxon>
        <taxon>Peronosporaceae</taxon>
        <taxon>Phytophthora</taxon>
    </lineage>
</organism>
<dbReference type="SMART" id="SM00248">
    <property type="entry name" value="ANK"/>
    <property type="match status" value="3"/>
</dbReference>
<evidence type="ECO:0000256" key="4">
    <source>
        <dbReference type="ARBA" id="ARBA00022801"/>
    </source>
</evidence>
<dbReference type="SUPFAM" id="SSF50630">
    <property type="entry name" value="Acid proteases"/>
    <property type="match status" value="1"/>
</dbReference>
<gene>
    <name evidence="9" type="ORF">P3T76_001329</name>
</gene>
<dbReference type="Pfam" id="PF00026">
    <property type="entry name" value="Asp"/>
    <property type="match status" value="1"/>
</dbReference>
<feature type="active site" evidence="5">
    <location>
        <position position="230"/>
    </location>
</feature>
<dbReference type="AlphaFoldDB" id="A0AAD9LUL2"/>
<dbReference type="PANTHER" id="PTHR13683:SF375">
    <property type="entry name" value="PEPTIDASE A1 DOMAIN-CONTAINING PROTEIN"/>
    <property type="match status" value="1"/>
</dbReference>
<dbReference type="SUPFAM" id="SSF48403">
    <property type="entry name" value="Ankyrin repeat"/>
    <property type="match status" value="1"/>
</dbReference>
<feature type="compositionally biased region" description="Low complexity" evidence="6">
    <location>
        <begin position="388"/>
        <end position="422"/>
    </location>
</feature>
<evidence type="ECO:0000256" key="7">
    <source>
        <dbReference type="SAM" id="Phobius"/>
    </source>
</evidence>
<feature type="compositionally biased region" description="Polar residues" evidence="6">
    <location>
        <begin position="354"/>
        <end position="366"/>
    </location>
</feature>
<feature type="compositionally biased region" description="Acidic residues" evidence="6">
    <location>
        <begin position="522"/>
        <end position="532"/>
    </location>
</feature>
<dbReference type="InterPro" id="IPR033121">
    <property type="entry name" value="PEPTIDASE_A1"/>
</dbReference>
<accession>A0AAD9LUL2</accession>
<reference evidence="9" key="1">
    <citation type="submission" date="2023-08" db="EMBL/GenBank/DDBJ databases">
        <title>Reference Genome Resource for the Citrus Pathogen Phytophthora citrophthora.</title>
        <authorList>
            <person name="Moller H."/>
            <person name="Coetzee B."/>
            <person name="Rose L.J."/>
            <person name="Van Niekerk J.M."/>
        </authorList>
    </citation>
    <scope>NUCLEOTIDE SEQUENCE</scope>
    <source>
        <strain evidence="9">STE-U-9442</strain>
    </source>
</reference>
<dbReference type="InterPro" id="IPR002110">
    <property type="entry name" value="Ankyrin_rpt"/>
</dbReference>
<keyword evidence="3" id="KW-0732">Signal</keyword>
<feature type="domain" description="Peptidase A1" evidence="8">
    <location>
        <begin position="4"/>
        <end position="346"/>
    </location>
</feature>
<feature type="region of interest" description="Disordered" evidence="6">
    <location>
        <begin position="487"/>
        <end position="540"/>
    </location>
</feature>
<dbReference type="GO" id="GO:0006508">
    <property type="term" value="P:proteolysis"/>
    <property type="evidence" value="ECO:0007669"/>
    <property type="project" value="UniProtKB-KW"/>
</dbReference>
<dbReference type="PANTHER" id="PTHR13683">
    <property type="entry name" value="ASPARTYL PROTEASES"/>
    <property type="match status" value="1"/>
</dbReference>
<feature type="active site" evidence="5">
    <location>
        <position position="22"/>
    </location>
</feature>
<name>A0AAD9LUL2_9STRA</name>
<dbReference type="PROSITE" id="PS51767">
    <property type="entry name" value="PEPTIDASE_A1"/>
    <property type="match status" value="1"/>
</dbReference>
<evidence type="ECO:0000256" key="5">
    <source>
        <dbReference type="PIRSR" id="PIRSR601461-1"/>
    </source>
</evidence>